<dbReference type="EMBL" id="CP036339">
    <property type="protein sequence ID" value="QDT74687.1"/>
    <property type="molecule type" value="Genomic_DNA"/>
</dbReference>
<dbReference type="SUPFAM" id="SSF53649">
    <property type="entry name" value="Alkaline phosphatase-like"/>
    <property type="match status" value="1"/>
</dbReference>
<gene>
    <name evidence="1" type="ORF">I41_38850</name>
</gene>
<accession>A0A517U235</accession>
<dbReference type="Pfam" id="PF07394">
    <property type="entry name" value="DUF1501"/>
    <property type="match status" value="1"/>
</dbReference>
<dbReference type="PANTHER" id="PTHR43737">
    <property type="entry name" value="BLL7424 PROTEIN"/>
    <property type="match status" value="1"/>
</dbReference>
<organism evidence="1 2">
    <name type="scientific">Lacipirellula limnantheis</name>
    <dbReference type="NCBI Taxonomy" id="2528024"/>
    <lineage>
        <taxon>Bacteria</taxon>
        <taxon>Pseudomonadati</taxon>
        <taxon>Planctomycetota</taxon>
        <taxon>Planctomycetia</taxon>
        <taxon>Pirellulales</taxon>
        <taxon>Lacipirellulaceae</taxon>
        <taxon>Lacipirellula</taxon>
    </lineage>
</organism>
<dbReference type="Proteomes" id="UP000317909">
    <property type="component" value="Chromosome"/>
</dbReference>
<evidence type="ECO:0000313" key="1">
    <source>
        <dbReference type="EMBL" id="QDT74687.1"/>
    </source>
</evidence>
<dbReference type="AlphaFoldDB" id="A0A517U235"/>
<dbReference type="OrthoDB" id="127333at2"/>
<dbReference type="KEGG" id="llh:I41_38850"/>
<sequence>MRGSQQLSYVPAVNRRDFLQRAACGFGSIALQAMLADIATAAKAPLAPRATHFAARAKRVIFLFMAGGPSQHDLFVPKPRLVRDHGRRVGLTDLPSGAPVGTDKFLTLGPMAPILPRGESGATISTLLPHLAKVADDLCFLHGMQVDNPAHDLATLQFNTGVFNEVRPAMGAWASYGLGSENENLPGFVSIHADADVRAYGSAFLPAAHQGTVIGQIPTDPRESAIRFLSDPETTKDAQRRRIDFVQAANRELLDRIGEDRVMEGVIDSFELAFRMQTATPQLVDLSTEAAETLALYGVGTDATDKNGRACLLARRLCEAGVRFVQVTIGGWDHHGDIRGALPNSCLGADQPVAALIIDLKRRGLLDDTLVVWSGEFGRTPWSQDITGTAPLEKHGREHQPESFTTFLAGGGVRRGFSHGETDEFGYKTTSGRVHIHDLHATILHLLGLDHERLTYRHAGRDYRLTDVYGTVIRQIIA</sequence>
<protein>
    <recommendedName>
        <fullName evidence="3">Sulfatase</fullName>
    </recommendedName>
</protein>
<proteinExistence type="predicted"/>
<evidence type="ECO:0000313" key="2">
    <source>
        <dbReference type="Proteomes" id="UP000317909"/>
    </source>
</evidence>
<dbReference type="Gene3D" id="3.40.720.10">
    <property type="entry name" value="Alkaline Phosphatase, subunit A"/>
    <property type="match status" value="1"/>
</dbReference>
<name>A0A517U235_9BACT</name>
<dbReference type="InterPro" id="IPR017850">
    <property type="entry name" value="Alkaline_phosphatase_core_sf"/>
</dbReference>
<dbReference type="PROSITE" id="PS51318">
    <property type="entry name" value="TAT"/>
    <property type="match status" value="1"/>
</dbReference>
<dbReference type="InterPro" id="IPR010869">
    <property type="entry name" value="DUF1501"/>
</dbReference>
<reference evidence="1 2" key="1">
    <citation type="submission" date="2019-02" db="EMBL/GenBank/DDBJ databases">
        <title>Deep-cultivation of Planctomycetes and their phenomic and genomic characterization uncovers novel biology.</title>
        <authorList>
            <person name="Wiegand S."/>
            <person name="Jogler M."/>
            <person name="Boedeker C."/>
            <person name="Pinto D."/>
            <person name="Vollmers J."/>
            <person name="Rivas-Marin E."/>
            <person name="Kohn T."/>
            <person name="Peeters S.H."/>
            <person name="Heuer A."/>
            <person name="Rast P."/>
            <person name="Oberbeckmann S."/>
            <person name="Bunk B."/>
            <person name="Jeske O."/>
            <person name="Meyerdierks A."/>
            <person name="Storesund J.E."/>
            <person name="Kallscheuer N."/>
            <person name="Luecker S."/>
            <person name="Lage O.M."/>
            <person name="Pohl T."/>
            <person name="Merkel B.J."/>
            <person name="Hornburger P."/>
            <person name="Mueller R.-W."/>
            <person name="Bruemmer F."/>
            <person name="Labrenz M."/>
            <person name="Spormann A.M."/>
            <person name="Op den Camp H."/>
            <person name="Overmann J."/>
            <person name="Amann R."/>
            <person name="Jetten M.S.M."/>
            <person name="Mascher T."/>
            <person name="Medema M.H."/>
            <person name="Devos D.P."/>
            <person name="Kaster A.-K."/>
            <person name="Ovreas L."/>
            <person name="Rohde M."/>
            <person name="Galperin M.Y."/>
            <person name="Jogler C."/>
        </authorList>
    </citation>
    <scope>NUCLEOTIDE SEQUENCE [LARGE SCALE GENOMIC DNA]</scope>
    <source>
        <strain evidence="1 2">I41</strain>
    </source>
</reference>
<keyword evidence="2" id="KW-1185">Reference proteome</keyword>
<dbReference type="PANTHER" id="PTHR43737:SF1">
    <property type="entry name" value="DUF1501 DOMAIN-CONTAINING PROTEIN"/>
    <property type="match status" value="1"/>
</dbReference>
<dbReference type="InterPro" id="IPR006311">
    <property type="entry name" value="TAT_signal"/>
</dbReference>
<evidence type="ECO:0008006" key="3">
    <source>
        <dbReference type="Google" id="ProtNLM"/>
    </source>
</evidence>